<sequence length="418" mass="45510">MKSRRINILAALAALFFLASSAQAAIVVGGSDGWSFSTDGMVNLMGVYQTQDDAPVNVRDNTVNAEGFRIKSGFLPGILAFNIKAPTMNGLDMAARVGFYPEPSNKNTKNTFDGQIDLREIFFTVDGNFGQIMAGKGLSLFLGQNLLTEMTLMGIGRLGGALNADVGPTLGRIGYGYVYPQFNAQFRYTTPDMNGFKLAVGVYDPSVINGVAGDTDFDSSLADETAPSASETNMPRFEYELSYAGTFGDGGTFKSYVNGLWQEAKFETTGDDVTAWGFGGGVVVGISGFEFVASAFTGEALGTSTMLDTDSLDGVGEEREGWGYIVQGTYTFDNPYGKTKLGLNYGVNEMDETSFEKSVRENTGYGEIEEQNMLTFGIYHDINPNLKVLMEASRIEHEWFNGEDWEVYQFGIGTFFIW</sequence>
<reference evidence="2 3" key="2">
    <citation type="journal article" date="2012" name="BMC Genomics">
        <title>The genome of Pelobacter carbinolicus reveals surprising metabolic capabilities and physiological features.</title>
        <authorList>
            <person name="Aklujkar M."/>
            <person name="Haveman S.A."/>
            <person name="Didonato R.Jr."/>
            <person name="Chertkov O."/>
            <person name="Han C.S."/>
            <person name="Land M.L."/>
            <person name="Brown P."/>
            <person name="Lovley D.R."/>
        </authorList>
    </citation>
    <scope>NUCLEOTIDE SEQUENCE [LARGE SCALE GENOMIC DNA]</scope>
    <source>
        <strain evidence="3">DSM 2380 / NBRC 103641 / GraBd1</strain>
    </source>
</reference>
<name>Q3A063_SYNC1</name>
<dbReference type="OrthoDB" id="8735103at2"/>
<dbReference type="AlphaFoldDB" id="Q3A063"/>
<feature type="chain" id="PRO_5004223650" evidence="1">
    <location>
        <begin position="25"/>
        <end position="418"/>
    </location>
</feature>
<evidence type="ECO:0000256" key="1">
    <source>
        <dbReference type="SAM" id="SignalP"/>
    </source>
</evidence>
<evidence type="ECO:0000313" key="3">
    <source>
        <dbReference type="Proteomes" id="UP000002534"/>
    </source>
</evidence>
<dbReference type="eggNOG" id="COG3203">
    <property type="taxonomic scope" value="Bacteria"/>
</dbReference>
<keyword evidence="3" id="KW-1185">Reference proteome</keyword>
<dbReference type="Proteomes" id="UP000002534">
    <property type="component" value="Chromosome"/>
</dbReference>
<dbReference type="KEGG" id="pca:Pcar_3009"/>
<protein>
    <submittedName>
        <fullName evidence="2">Outer membrane channel, putative</fullName>
    </submittedName>
</protein>
<accession>Q3A063</accession>
<proteinExistence type="predicted"/>
<feature type="signal peptide" evidence="1">
    <location>
        <begin position="1"/>
        <end position="24"/>
    </location>
</feature>
<organism evidence="2 3">
    <name type="scientific">Syntrophotalea carbinolica (strain DSM 2380 / NBRC 103641 / GraBd1)</name>
    <name type="common">Pelobacter carbinolicus</name>
    <dbReference type="NCBI Taxonomy" id="338963"/>
    <lineage>
        <taxon>Bacteria</taxon>
        <taxon>Pseudomonadati</taxon>
        <taxon>Thermodesulfobacteriota</taxon>
        <taxon>Desulfuromonadia</taxon>
        <taxon>Desulfuromonadales</taxon>
        <taxon>Syntrophotaleaceae</taxon>
        <taxon>Syntrophotalea</taxon>
    </lineage>
</organism>
<dbReference type="EMBL" id="CP000142">
    <property type="protein sequence ID" value="ABA90244.1"/>
    <property type="molecule type" value="Genomic_DNA"/>
</dbReference>
<dbReference type="SUPFAM" id="SSF56935">
    <property type="entry name" value="Porins"/>
    <property type="match status" value="1"/>
</dbReference>
<reference evidence="3" key="1">
    <citation type="submission" date="2005-10" db="EMBL/GenBank/DDBJ databases">
        <title>Complete sequence of Pelobacter carbinolicus DSM 2380.</title>
        <authorList>
            <person name="Copeland A."/>
            <person name="Lucas S."/>
            <person name="Lapidus A."/>
            <person name="Barry K."/>
            <person name="Detter J.C."/>
            <person name="Glavina T."/>
            <person name="Hammon N."/>
            <person name="Israni S."/>
            <person name="Pitluck S."/>
            <person name="Chertkov O."/>
            <person name="Schmutz J."/>
            <person name="Larimer F."/>
            <person name="Land M."/>
            <person name="Kyrpides N."/>
            <person name="Ivanova N."/>
            <person name="Richardson P."/>
        </authorList>
    </citation>
    <scope>NUCLEOTIDE SEQUENCE [LARGE SCALE GENOMIC DNA]</scope>
    <source>
        <strain evidence="3">DSM 2380 / NBRC 103641 / GraBd1</strain>
    </source>
</reference>
<dbReference type="HOGENOM" id="CLU_032382_1_0_7"/>
<dbReference type="RefSeq" id="WP_011342797.1">
    <property type="nucleotide sequence ID" value="NC_007498.2"/>
</dbReference>
<dbReference type="STRING" id="338963.Pcar_3009"/>
<keyword evidence="1" id="KW-0732">Signal</keyword>
<evidence type="ECO:0000313" key="2">
    <source>
        <dbReference type="EMBL" id="ABA90244.1"/>
    </source>
</evidence>
<gene>
    <name evidence="2" type="ordered locus">Pcar_3009</name>
</gene>